<evidence type="ECO:0000313" key="2">
    <source>
        <dbReference type="EMBL" id="MFC7371959.1"/>
    </source>
</evidence>
<dbReference type="InterPro" id="IPR035324">
    <property type="entry name" value="DUF5381"/>
</dbReference>
<sequence length="179" mass="21063">MDRGTVKVRGHWIMYVWNGLFIFGGLFSCYILITDGLKFDSVRSIQYLGGGIIFSPFFIYMTLWILPGYLPPGKVLFTVHTGENGRLTSKKNTVPFYKIKEIYLKRNPVNLFIEVYVLTNENKKMRFPTYNLLSELTFYDVIDEHVYPHMTHEAKGHWNHLISTNEVLIRNQYQRKSQL</sequence>
<accession>A0ABW2NNB5</accession>
<dbReference type="PROSITE" id="PS51257">
    <property type="entry name" value="PROKAR_LIPOPROTEIN"/>
    <property type="match status" value="1"/>
</dbReference>
<evidence type="ECO:0000313" key="3">
    <source>
        <dbReference type="Proteomes" id="UP001596549"/>
    </source>
</evidence>
<dbReference type="RefSeq" id="WP_379749062.1">
    <property type="nucleotide sequence ID" value="NZ_JBHTCP010000015.1"/>
</dbReference>
<feature type="transmembrane region" description="Helical" evidence="1">
    <location>
        <begin position="45"/>
        <end position="66"/>
    </location>
</feature>
<protein>
    <submittedName>
        <fullName evidence="2">DUF5381 family protein</fullName>
    </submittedName>
</protein>
<proteinExistence type="predicted"/>
<feature type="transmembrane region" description="Helical" evidence="1">
    <location>
        <begin position="12"/>
        <end position="33"/>
    </location>
</feature>
<evidence type="ECO:0000256" key="1">
    <source>
        <dbReference type="SAM" id="Phobius"/>
    </source>
</evidence>
<keyword evidence="1" id="KW-0812">Transmembrane</keyword>
<dbReference type="Proteomes" id="UP001596549">
    <property type="component" value="Unassembled WGS sequence"/>
</dbReference>
<organism evidence="2 3">
    <name type="scientific">Fictibacillus iocasae</name>
    <dbReference type="NCBI Taxonomy" id="2715437"/>
    <lineage>
        <taxon>Bacteria</taxon>
        <taxon>Bacillati</taxon>
        <taxon>Bacillota</taxon>
        <taxon>Bacilli</taxon>
        <taxon>Bacillales</taxon>
        <taxon>Fictibacillaceae</taxon>
        <taxon>Fictibacillus</taxon>
    </lineage>
</organism>
<name>A0ABW2NNB5_9BACL</name>
<comment type="caution">
    <text evidence="2">The sequence shown here is derived from an EMBL/GenBank/DDBJ whole genome shotgun (WGS) entry which is preliminary data.</text>
</comment>
<keyword evidence="3" id="KW-1185">Reference proteome</keyword>
<gene>
    <name evidence="2" type="ORF">ACFQPF_09730</name>
</gene>
<keyword evidence="1" id="KW-1133">Transmembrane helix</keyword>
<dbReference type="Pfam" id="PF17353">
    <property type="entry name" value="DUF5381"/>
    <property type="match status" value="1"/>
</dbReference>
<reference evidence="3" key="1">
    <citation type="journal article" date="2019" name="Int. J. Syst. Evol. Microbiol.">
        <title>The Global Catalogue of Microorganisms (GCM) 10K type strain sequencing project: providing services to taxonomists for standard genome sequencing and annotation.</title>
        <authorList>
            <consortium name="The Broad Institute Genomics Platform"/>
            <consortium name="The Broad Institute Genome Sequencing Center for Infectious Disease"/>
            <person name="Wu L."/>
            <person name="Ma J."/>
        </authorList>
    </citation>
    <scope>NUCLEOTIDE SEQUENCE [LARGE SCALE GENOMIC DNA]</scope>
    <source>
        <strain evidence="3">NBRC 106396</strain>
    </source>
</reference>
<dbReference type="EMBL" id="JBHTCP010000015">
    <property type="protein sequence ID" value="MFC7371959.1"/>
    <property type="molecule type" value="Genomic_DNA"/>
</dbReference>
<keyword evidence="1" id="KW-0472">Membrane</keyword>